<evidence type="ECO:0000256" key="3">
    <source>
        <dbReference type="ARBA" id="ARBA00022679"/>
    </source>
</evidence>
<feature type="domain" description="RING-type" evidence="11">
    <location>
        <begin position="114"/>
        <end position="337"/>
    </location>
</feature>
<evidence type="ECO:0000256" key="4">
    <source>
        <dbReference type="ARBA" id="ARBA00022723"/>
    </source>
</evidence>
<evidence type="ECO:0000256" key="2">
    <source>
        <dbReference type="ARBA" id="ARBA00012251"/>
    </source>
</evidence>
<gene>
    <name evidence="12" type="ORF">HYFRA_00011264</name>
</gene>
<comment type="caution">
    <text evidence="12">The sequence shown here is derived from an EMBL/GenBank/DDBJ whole genome shotgun (WGS) entry which is preliminary data.</text>
</comment>
<dbReference type="InterPro" id="IPR013083">
    <property type="entry name" value="Znf_RING/FYVE/PHD"/>
</dbReference>
<keyword evidence="3" id="KW-0808">Transferase</keyword>
<dbReference type="PANTHER" id="PTHR11685">
    <property type="entry name" value="RBR FAMILY RING FINGER AND IBR DOMAIN-CONTAINING"/>
    <property type="match status" value="1"/>
</dbReference>
<dbReference type="InterPro" id="IPR044066">
    <property type="entry name" value="TRIAD_supradom"/>
</dbReference>
<evidence type="ECO:0000313" key="13">
    <source>
        <dbReference type="Proteomes" id="UP000696280"/>
    </source>
</evidence>
<dbReference type="CDD" id="cd20335">
    <property type="entry name" value="BRcat_RBR"/>
    <property type="match status" value="1"/>
</dbReference>
<dbReference type="OrthoDB" id="1431934at2759"/>
<dbReference type="InterPro" id="IPR031127">
    <property type="entry name" value="E3_UB_ligase_RBR"/>
</dbReference>
<dbReference type="GO" id="GO:0008270">
    <property type="term" value="F:zinc ion binding"/>
    <property type="evidence" value="ECO:0007669"/>
    <property type="project" value="UniProtKB-KW"/>
</dbReference>
<dbReference type="SUPFAM" id="SSF57850">
    <property type="entry name" value="RING/U-box"/>
    <property type="match status" value="3"/>
</dbReference>
<dbReference type="GO" id="GO:0061630">
    <property type="term" value="F:ubiquitin protein ligase activity"/>
    <property type="evidence" value="ECO:0007669"/>
    <property type="project" value="UniProtKB-EC"/>
</dbReference>
<evidence type="ECO:0000259" key="11">
    <source>
        <dbReference type="PROSITE" id="PS51873"/>
    </source>
</evidence>
<keyword evidence="4" id="KW-0479">Metal-binding</keyword>
<dbReference type="PROSITE" id="PS50089">
    <property type="entry name" value="ZF_RING_2"/>
    <property type="match status" value="1"/>
</dbReference>
<dbReference type="AlphaFoldDB" id="A0A9N9PV70"/>
<dbReference type="Pfam" id="PF01485">
    <property type="entry name" value="IBR"/>
    <property type="match status" value="1"/>
</dbReference>
<dbReference type="GO" id="GO:0016567">
    <property type="term" value="P:protein ubiquitination"/>
    <property type="evidence" value="ECO:0007669"/>
    <property type="project" value="InterPro"/>
</dbReference>
<dbReference type="Gene3D" id="3.30.40.10">
    <property type="entry name" value="Zinc/RING finger domain, C3HC4 (zinc finger)"/>
    <property type="match status" value="1"/>
</dbReference>
<dbReference type="EMBL" id="CAJVRL010000061">
    <property type="protein sequence ID" value="CAG8955282.1"/>
    <property type="molecule type" value="Genomic_DNA"/>
</dbReference>
<evidence type="ECO:0000256" key="6">
    <source>
        <dbReference type="ARBA" id="ARBA00022771"/>
    </source>
</evidence>
<organism evidence="12 13">
    <name type="scientific">Hymenoscyphus fraxineus</name>
    <dbReference type="NCBI Taxonomy" id="746836"/>
    <lineage>
        <taxon>Eukaryota</taxon>
        <taxon>Fungi</taxon>
        <taxon>Dikarya</taxon>
        <taxon>Ascomycota</taxon>
        <taxon>Pezizomycotina</taxon>
        <taxon>Leotiomycetes</taxon>
        <taxon>Helotiales</taxon>
        <taxon>Helotiaceae</taxon>
        <taxon>Hymenoscyphus</taxon>
    </lineage>
</organism>
<evidence type="ECO:0000256" key="9">
    <source>
        <dbReference type="PROSITE-ProRule" id="PRU00175"/>
    </source>
</evidence>
<evidence type="ECO:0000256" key="1">
    <source>
        <dbReference type="ARBA" id="ARBA00001798"/>
    </source>
</evidence>
<dbReference type="Gene3D" id="1.20.120.1750">
    <property type="match status" value="1"/>
</dbReference>
<comment type="catalytic activity">
    <reaction evidence="1">
        <text>[E2 ubiquitin-conjugating enzyme]-S-ubiquitinyl-L-cysteine + [acceptor protein]-L-lysine = [E2 ubiquitin-conjugating enzyme]-L-cysteine + [acceptor protein]-N(6)-ubiquitinyl-L-lysine.</text>
        <dbReference type="EC" id="2.3.2.31"/>
    </reaction>
</comment>
<evidence type="ECO:0000256" key="5">
    <source>
        <dbReference type="ARBA" id="ARBA00022737"/>
    </source>
</evidence>
<dbReference type="PROSITE" id="PS51873">
    <property type="entry name" value="TRIAD"/>
    <property type="match status" value="1"/>
</dbReference>
<keyword evidence="7" id="KW-0833">Ubl conjugation pathway</keyword>
<evidence type="ECO:0000313" key="12">
    <source>
        <dbReference type="EMBL" id="CAG8955282.1"/>
    </source>
</evidence>
<reference evidence="12" key="1">
    <citation type="submission" date="2021-07" db="EMBL/GenBank/DDBJ databases">
        <authorList>
            <person name="Durling M."/>
        </authorList>
    </citation>
    <scope>NUCLEOTIDE SEQUENCE</scope>
</reference>
<protein>
    <recommendedName>
        <fullName evidence="2">RBR-type E3 ubiquitin transferase</fullName>
        <ecNumber evidence="2">2.3.2.31</ecNumber>
    </recommendedName>
</protein>
<keyword evidence="8" id="KW-0862">Zinc</keyword>
<proteinExistence type="predicted"/>
<feature type="domain" description="RING-type" evidence="10">
    <location>
        <begin position="118"/>
        <end position="170"/>
    </location>
</feature>
<sequence>MEPPDNSTRLFGVFYVEFTVRRLQAILRQYNLRPGHKRKAELFRQLQEYSERQIEDEDEQNVLQEFALGGIDIVQLQRSLQNRHRGIQEPPLQQSNIIKVEPGSNFDAHAAIAETRSCDVCMEDLEFNEFPAQVPTISCEHKVVTCNGCLRRSIEVQIHESPGRITCPTCPQQLQFEDVKKYASREEFERYDRHCLMASFTDDPFFTPCLGPGCGSGQIHYGGHDEPILTCNTCGFKTCFTHKLPWHTGLTCAQFDIEQEERARQEAASSIYLTEKTKACPNPACGFHLQKSSGMDILLMGQGSRCRHEFCWLCFAPYTEIRRLGNHAHESNCQYYFPPPAQNRLDELEEPVW</sequence>
<name>A0A9N9PV70_9HELO</name>
<keyword evidence="13" id="KW-1185">Reference proteome</keyword>
<accession>A0A9N9PV70</accession>
<dbReference type="Proteomes" id="UP000696280">
    <property type="component" value="Unassembled WGS sequence"/>
</dbReference>
<dbReference type="SMART" id="SM00647">
    <property type="entry name" value="IBR"/>
    <property type="match status" value="2"/>
</dbReference>
<dbReference type="InterPro" id="IPR001841">
    <property type="entry name" value="Znf_RING"/>
</dbReference>
<dbReference type="InterPro" id="IPR002867">
    <property type="entry name" value="IBR_dom"/>
</dbReference>
<dbReference type="EC" id="2.3.2.31" evidence="2"/>
<evidence type="ECO:0000259" key="10">
    <source>
        <dbReference type="PROSITE" id="PS50089"/>
    </source>
</evidence>
<keyword evidence="6 9" id="KW-0863">Zinc-finger</keyword>
<evidence type="ECO:0000256" key="8">
    <source>
        <dbReference type="ARBA" id="ARBA00022833"/>
    </source>
</evidence>
<keyword evidence="5" id="KW-0677">Repeat</keyword>
<evidence type="ECO:0000256" key="7">
    <source>
        <dbReference type="ARBA" id="ARBA00022786"/>
    </source>
</evidence>